<dbReference type="CDD" id="cd19991">
    <property type="entry name" value="PBP1_ABC_xylose_binding"/>
    <property type="match status" value="1"/>
</dbReference>
<keyword evidence="2" id="KW-0732">Signal</keyword>
<dbReference type="InterPro" id="IPR050555">
    <property type="entry name" value="Bact_Solute-Bind_Prot2"/>
</dbReference>
<dbReference type="PANTHER" id="PTHR30036:SF1">
    <property type="entry name" value="D-XYLOSE-BINDING PERIPLASMIC PROTEIN"/>
    <property type="match status" value="1"/>
</dbReference>
<dbReference type="Gene3D" id="3.40.50.2300">
    <property type="match status" value="2"/>
</dbReference>
<dbReference type="RefSeq" id="WP_323075848.1">
    <property type="nucleotide sequence ID" value="NZ_CBCSKM010000032.1"/>
</dbReference>
<evidence type="ECO:0000313" key="4">
    <source>
        <dbReference type="EMBL" id="MEA3568448.1"/>
    </source>
</evidence>
<evidence type="ECO:0000256" key="2">
    <source>
        <dbReference type="ARBA" id="ARBA00022729"/>
    </source>
</evidence>
<dbReference type="InterPro" id="IPR025997">
    <property type="entry name" value="SBP_2_dom"/>
</dbReference>
<dbReference type="InterPro" id="IPR028082">
    <property type="entry name" value="Peripla_BP_I"/>
</dbReference>
<reference evidence="4 5" key="1">
    <citation type="submission" date="2023-12" db="EMBL/GenBank/DDBJ databases">
        <title>Whole genome sequencing of Paenibacillus phoenicis isolated from the Phoenix Mars Lander spacecraft assembly facility.</title>
        <authorList>
            <person name="Garcia A."/>
            <person name="Venkateswaran K."/>
        </authorList>
    </citation>
    <scope>NUCLEOTIDE SEQUENCE [LARGE SCALE GENOMIC DNA]</scope>
    <source>
        <strain evidence="4 5">3PO2SA</strain>
    </source>
</reference>
<accession>A0ABU5PEU9</accession>
<feature type="domain" description="Periplasmic binding protein" evidence="3">
    <location>
        <begin position="117"/>
        <end position="375"/>
    </location>
</feature>
<evidence type="ECO:0000256" key="1">
    <source>
        <dbReference type="ARBA" id="ARBA00004196"/>
    </source>
</evidence>
<dbReference type="PANTHER" id="PTHR30036">
    <property type="entry name" value="D-XYLOSE-BINDING PERIPLASMIC PROTEIN"/>
    <property type="match status" value="1"/>
</dbReference>
<protein>
    <submittedName>
        <fullName evidence="4">D-xylose ABC transporter substrate-binding protein</fullName>
    </submittedName>
</protein>
<comment type="subcellular location">
    <subcellularLocation>
        <location evidence="1">Cell envelope</location>
    </subcellularLocation>
</comment>
<name>A0ABU5PEU9_9BACL</name>
<gene>
    <name evidence="4" type="primary">xylF</name>
    <name evidence="4" type="ORF">U9M73_00345</name>
</gene>
<dbReference type="SUPFAM" id="SSF53822">
    <property type="entry name" value="Periplasmic binding protein-like I"/>
    <property type="match status" value="1"/>
</dbReference>
<dbReference type="NCBIfam" id="TIGR02634">
    <property type="entry name" value="xylF"/>
    <property type="match status" value="1"/>
</dbReference>
<comment type="caution">
    <text evidence="4">The sequence shown here is derived from an EMBL/GenBank/DDBJ whole genome shotgun (WGS) entry which is preliminary data.</text>
</comment>
<dbReference type="Proteomes" id="UP001292216">
    <property type="component" value="Unassembled WGS sequence"/>
</dbReference>
<keyword evidence="5" id="KW-1185">Reference proteome</keyword>
<organism evidence="4 5">
    <name type="scientific">Paenibacillus phoenicis</name>
    <dbReference type="NCBI Taxonomy" id="554117"/>
    <lineage>
        <taxon>Bacteria</taxon>
        <taxon>Bacillati</taxon>
        <taxon>Bacillota</taxon>
        <taxon>Bacilli</taxon>
        <taxon>Bacillales</taxon>
        <taxon>Paenibacillaceae</taxon>
        <taxon>Paenibacillus</taxon>
    </lineage>
</organism>
<proteinExistence type="predicted"/>
<dbReference type="EMBL" id="JAYERP010000001">
    <property type="protein sequence ID" value="MEA3568448.1"/>
    <property type="molecule type" value="Genomic_DNA"/>
</dbReference>
<evidence type="ECO:0000259" key="3">
    <source>
        <dbReference type="Pfam" id="PF13407"/>
    </source>
</evidence>
<sequence length="429" mass="46203">MIAQKNPVKAFGLKAFTSDGKGMQNKRKQVQALTEPKREERCYDIFVSGIIKRLFKRRGVGVVKKHSHFVRLSLAAILLASTLAGCGVVSDGSANSGNTKNNAESAAGGKDDGKIVIGMSMDTLKEERWQKDRDLFTAKVEELGGEVKVLAANGDDATQLSQAEQLISQGVDVLVVIAHNAEATAPIVEKAHKEGIKVIAYDRLIRNSDVDYYISFDNVRVGELQARAVIEAAPKGNIVYIGGADTDNNAHMFKEGAMNVLKPLEQKGDIKIVYDQFSKDWKPEEALKNMENALTANNNDIQGVVAANDGTAGGVIQALNAQGMAGKIPVSGQDADLAAVQRIAEGTQLMTVYKPIKSIAITAAEMAVAAAKGEEVKADKTVNNGKIDVPSVLLDPIPLNKDSLNVVIEDGFHKLEDVYKNVPKDQWPK</sequence>
<dbReference type="InterPro" id="IPR013456">
    <property type="entry name" value="XylF"/>
</dbReference>
<evidence type="ECO:0000313" key="5">
    <source>
        <dbReference type="Proteomes" id="UP001292216"/>
    </source>
</evidence>
<dbReference type="Pfam" id="PF13407">
    <property type="entry name" value="Peripla_BP_4"/>
    <property type="match status" value="1"/>
</dbReference>